<accession>A0A9D4Y326</accession>
<name>A0A9D4Y326_PEA</name>
<sequence length="140" mass="16046">MASPPALKRTNSIADNMPDALSHSRYHMKYFAKYLRKGEGDNENFIRNTPSTDRFRNGELYRCIADKNGAFVQPALYESFGSNPFNINVKICQNRAINFQTINPWSEKSPHIHSVDNCVLYSVTFSASSSWKDPHVEFHK</sequence>
<dbReference type="AlphaFoldDB" id="A0A9D4Y326"/>
<dbReference type="GO" id="GO:0016157">
    <property type="term" value="F:sucrose synthase activity"/>
    <property type="evidence" value="ECO:0007669"/>
    <property type="project" value="UniProtKB-EC"/>
</dbReference>
<dbReference type="EMBL" id="JAMSHJ010000003">
    <property type="protein sequence ID" value="KAI5432056.1"/>
    <property type="molecule type" value="Genomic_DNA"/>
</dbReference>
<protein>
    <recommendedName>
        <fullName evidence="2">sucrose synthase</fullName>
        <ecNumber evidence="2">2.4.1.13</ecNumber>
    </recommendedName>
</protein>
<evidence type="ECO:0000256" key="5">
    <source>
        <dbReference type="ARBA" id="ARBA00049030"/>
    </source>
</evidence>
<proteinExistence type="inferred from homology"/>
<dbReference type="Gene3D" id="3.40.50.2000">
    <property type="entry name" value="Glycogen Phosphorylase B"/>
    <property type="match status" value="1"/>
</dbReference>
<evidence type="ECO:0000313" key="7">
    <source>
        <dbReference type="Proteomes" id="UP001058974"/>
    </source>
</evidence>
<comment type="catalytic activity">
    <reaction evidence="5">
        <text>an NDP-alpha-D-glucose + D-fructose = a ribonucleoside 5'-diphosphate + sucrose + H(+)</text>
        <dbReference type="Rhea" id="RHEA:16241"/>
        <dbReference type="ChEBI" id="CHEBI:15378"/>
        <dbReference type="ChEBI" id="CHEBI:17992"/>
        <dbReference type="ChEBI" id="CHEBI:37721"/>
        <dbReference type="ChEBI" id="CHEBI:57930"/>
        <dbReference type="ChEBI" id="CHEBI:76533"/>
        <dbReference type="EC" id="2.4.1.13"/>
    </reaction>
</comment>
<keyword evidence="4" id="KW-0808">Transferase</keyword>
<evidence type="ECO:0000256" key="4">
    <source>
        <dbReference type="ARBA" id="ARBA00022679"/>
    </source>
</evidence>
<dbReference type="PANTHER" id="PTHR45839">
    <property type="match status" value="1"/>
</dbReference>
<dbReference type="GO" id="GO:0005985">
    <property type="term" value="P:sucrose metabolic process"/>
    <property type="evidence" value="ECO:0007669"/>
    <property type="project" value="InterPro"/>
</dbReference>
<dbReference type="PANTHER" id="PTHR45839:SF4">
    <property type="entry name" value="SUCROSE SYNTHASE 5"/>
    <property type="match status" value="1"/>
</dbReference>
<gene>
    <name evidence="6" type="ORF">KIW84_035986</name>
</gene>
<keyword evidence="3" id="KW-0328">Glycosyltransferase</keyword>
<dbReference type="InterPro" id="IPR012820">
    <property type="entry name" value="Sucrose_synthase_pln/cyn"/>
</dbReference>
<dbReference type="Proteomes" id="UP001058974">
    <property type="component" value="Chromosome 3"/>
</dbReference>
<evidence type="ECO:0000256" key="1">
    <source>
        <dbReference type="ARBA" id="ARBA00005894"/>
    </source>
</evidence>
<evidence type="ECO:0000256" key="2">
    <source>
        <dbReference type="ARBA" id="ARBA00012540"/>
    </source>
</evidence>
<evidence type="ECO:0000256" key="3">
    <source>
        <dbReference type="ARBA" id="ARBA00022676"/>
    </source>
</evidence>
<keyword evidence="7" id="KW-1185">Reference proteome</keyword>
<organism evidence="6 7">
    <name type="scientific">Pisum sativum</name>
    <name type="common">Garden pea</name>
    <name type="synonym">Lathyrus oleraceus</name>
    <dbReference type="NCBI Taxonomy" id="3888"/>
    <lineage>
        <taxon>Eukaryota</taxon>
        <taxon>Viridiplantae</taxon>
        <taxon>Streptophyta</taxon>
        <taxon>Embryophyta</taxon>
        <taxon>Tracheophyta</taxon>
        <taxon>Spermatophyta</taxon>
        <taxon>Magnoliopsida</taxon>
        <taxon>eudicotyledons</taxon>
        <taxon>Gunneridae</taxon>
        <taxon>Pentapetalae</taxon>
        <taxon>rosids</taxon>
        <taxon>fabids</taxon>
        <taxon>Fabales</taxon>
        <taxon>Fabaceae</taxon>
        <taxon>Papilionoideae</taxon>
        <taxon>50 kb inversion clade</taxon>
        <taxon>NPAAA clade</taxon>
        <taxon>Hologalegina</taxon>
        <taxon>IRL clade</taxon>
        <taxon>Fabeae</taxon>
        <taxon>Lathyrus</taxon>
    </lineage>
</organism>
<comment type="caution">
    <text evidence="6">The sequence shown here is derived from an EMBL/GenBank/DDBJ whole genome shotgun (WGS) entry which is preliminary data.</text>
</comment>
<dbReference type="EC" id="2.4.1.13" evidence="2"/>
<dbReference type="Gramene" id="Psat03G0598600-T1">
    <property type="protein sequence ID" value="KAI5432056.1"/>
    <property type="gene ID" value="KIW84_035986"/>
</dbReference>
<evidence type="ECO:0000313" key="6">
    <source>
        <dbReference type="EMBL" id="KAI5432056.1"/>
    </source>
</evidence>
<comment type="similarity">
    <text evidence="1">Belongs to the glycosyltransferase 1 family. Plant sucrose synthase subfamily.</text>
</comment>
<reference evidence="6 7" key="1">
    <citation type="journal article" date="2022" name="Nat. Genet.">
        <title>Improved pea reference genome and pan-genome highlight genomic features and evolutionary characteristics.</title>
        <authorList>
            <person name="Yang T."/>
            <person name="Liu R."/>
            <person name="Luo Y."/>
            <person name="Hu S."/>
            <person name="Wang D."/>
            <person name="Wang C."/>
            <person name="Pandey M.K."/>
            <person name="Ge S."/>
            <person name="Xu Q."/>
            <person name="Li N."/>
            <person name="Li G."/>
            <person name="Huang Y."/>
            <person name="Saxena R.K."/>
            <person name="Ji Y."/>
            <person name="Li M."/>
            <person name="Yan X."/>
            <person name="He Y."/>
            <person name="Liu Y."/>
            <person name="Wang X."/>
            <person name="Xiang C."/>
            <person name="Varshney R.K."/>
            <person name="Ding H."/>
            <person name="Gao S."/>
            <person name="Zong X."/>
        </authorList>
    </citation>
    <scope>NUCLEOTIDE SEQUENCE [LARGE SCALE GENOMIC DNA]</scope>
    <source>
        <strain evidence="6 7">cv. Zhongwan 6</strain>
    </source>
</reference>